<name>A0A0C3RZB4_PHLG1</name>
<accession>A0A0C3RZB4</accession>
<dbReference type="PANTHER" id="PTHR43462">
    <property type="entry name" value="ALANYL-TRNA EDITING PROTEIN"/>
    <property type="match status" value="1"/>
</dbReference>
<dbReference type="InterPro" id="IPR018163">
    <property type="entry name" value="Thr/Ala-tRNA-synth_IIc_edit"/>
</dbReference>
<evidence type="ECO:0000313" key="5">
    <source>
        <dbReference type="Proteomes" id="UP000053257"/>
    </source>
</evidence>
<dbReference type="SUPFAM" id="SSF55186">
    <property type="entry name" value="ThrRS/AlaRS common domain"/>
    <property type="match status" value="1"/>
</dbReference>
<evidence type="ECO:0000313" key="4">
    <source>
        <dbReference type="EMBL" id="KIP07681.1"/>
    </source>
</evidence>
<evidence type="ECO:0008006" key="6">
    <source>
        <dbReference type="Google" id="ProtNLM"/>
    </source>
</evidence>
<proteinExistence type="predicted"/>
<evidence type="ECO:0000256" key="3">
    <source>
        <dbReference type="SAM" id="MobiDB-lite"/>
    </source>
</evidence>
<evidence type="ECO:0000256" key="2">
    <source>
        <dbReference type="ARBA" id="ARBA00022833"/>
    </source>
</evidence>
<dbReference type="InterPro" id="IPR051335">
    <property type="entry name" value="Alanyl-tRNA_Editing_Enzymes"/>
</dbReference>
<dbReference type="STRING" id="745531.A0A0C3RZB4"/>
<dbReference type="GO" id="GO:0000166">
    <property type="term" value="F:nucleotide binding"/>
    <property type="evidence" value="ECO:0007669"/>
    <property type="project" value="InterPro"/>
</dbReference>
<dbReference type="GO" id="GO:0046872">
    <property type="term" value="F:metal ion binding"/>
    <property type="evidence" value="ECO:0007669"/>
    <property type="project" value="UniProtKB-KW"/>
</dbReference>
<keyword evidence="5" id="KW-1185">Reference proteome</keyword>
<protein>
    <recommendedName>
        <fullName evidence="6">Threonyl/alanyl tRNA synthetase SAD domain-containing protein</fullName>
    </recommendedName>
</protein>
<dbReference type="Proteomes" id="UP000053257">
    <property type="component" value="Unassembled WGS sequence"/>
</dbReference>
<keyword evidence="2" id="KW-0862">Zinc</keyword>
<dbReference type="Gene3D" id="2.40.30.130">
    <property type="match status" value="1"/>
</dbReference>
<feature type="region of interest" description="Disordered" evidence="3">
    <location>
        <begin position="58"/>
        <end position="81"/>
    </location>
</feature>
<dbReference type="GO" id="GO:0002196">
    <property type="term" value="F:Ser-tRNA(Ala) deacylase activity"/>
    <property type="evidence" value="ECO:0007669"/>
    <property type="project" value="TreeGrafter"/>
</dbReference>
<dbReference type="EMBL" id="KN840492">
    <property type="protein sequence ID" value="KIP07681.1"/>
    <property type="molecule type" value="Genomic_DNA"/>
</dbReference>
<dbReference type="PANTHER" id="PTHR43462:SF1">
    <property type="entry name" value="ALANYL-TRNA EDITING PROTEIN AARSD1"/>
    <property type="match status" value="1"/>
</dbReference>
<evidence type="ECO:0000256" key="1">
    <source>
        <dbReference type="ARBA" id="ARBA00022723"/>
    </source>
</evidence>
<reference evidence="4 5" key="1">
    <citation type="journal article" date="2014" name="PLoS Genet.">
        <title>Analysis of the Phlebiopsis gigantea genome, transcriptome and secretome provides insight into its pioneer colonization strategies of wood.</title>
        <authorList>
            <person name="Hori C."/>
            <person name="Ishida T."/>
            <person name="Igarashi K."/>
            <person name="Samejima M."/>
            <person name="Suzuki H."/>
            <person name="Master E."/>
            <person name="Ferreira P."/>
            <person name="Ruiz-Duenas F.J."/>
            <person name="Held B."/>
            <person name="Canessa P."/>
            <person name="Larrondo L.F."/>
            <person name="Schmoll M."/>
            <person name="Druzhinina I.S."/>
            <person name="Kubicek C.P."/>
            <person name="Gaskell J.A."/>
            <person name="Kersten P."/>
            <person name="St John F."/>
            <person name="Glasner J."/>
            <person name="Sabat G."/>
            <person name="Splinter BonDurant S."/>
            <person name="Syed K."/>
            <person name="Yadav J."/>
            <person name="Mgbeahuruike A.C."/>
            <person name="Kovalchuk A."/>
            <person name="Asiegbu F.O."/>
            <person name="Lackner G."/>
            <person name="Hoffmeister D."/>
            <person name="Rencoret J."/>
            <person name="Gutierrez A."/>
            <person name="Sun H."/>
            <person name="Lindquist E."/>
            <person name="Barry K."/>
            <person name="Riley R."/>
            <person name="Grigoriev I.V."/>
            <person name="Henrissat B."/>
            <person name="Kues U."/>
            <person name="Berka R.M."/>
            <person name="Martinez A.T."/>
            <person name="Covert S.F."/>
            <person name="Blanchette R.A."/>
            <person name="Cullen D."/>
        </authorList>
    </citation>
    <scope>NUCLEOTIDE SEQUENCE [LARGE SCALE GENOMIC DNA]</scope>
    <source>
        <strain evidence="4 5">11061_1 CR5-6</strain>
    </source>
</reference>
<keyword evidence="1" id="KW-0479">Metal-binding</keyword>
<dbReference type="AlphaFoldDB" id="A0A0C3RZB4"/>
<dbReference type="SUPFAM" id="SSF50447">
    <property type="entry name" value="Translation proteins"/>
    <property type="match status" value="1"/>
</dbReference>
<dbReference type="OrthoDB" id="288942at2759"/>
<sequence length="489" mass="52633">MAATAIVLPPQTPPGYHRIVSPTLRIPSDPQTSIPVGLLACQRDPLLRELLTTVVSSRLAEAPPQPKRAKKDKAGAPPTPASPLVEVLLHDTVLFPEGGGQPSDIGLLISVDGTAWEVSEVKRMGGHAVHYVKIGVRSIEDALKCFVTGEQVRVHLGEAGLNRRLDHMCMHTSQHLLSAVLENDHKLDTLSWSLTAYPTPSYVEISRAMTADEIASVQEKCNRYVFEGRRVYVEVEELSAEGKAYRTSSKGIPEDYTGGVKRTVIIDGVDRNPCCGTHAPSLHNLQLFLLPHTDSLARGSSTSTARLYFLCGPRLVTYLTSTHTALTAVSSTMSCGAPQAPERVAQVVDERRRAVKRVEDVELELAGYIARELLAAPGDDAVVLHRHRADDSANSLGFLTAISTAFMAEAASRPYTVVLSSSPSMQTSASTTVVMVFGSDDKRVKEVGDALKARLGVKGGGKGSRWSGKFTGVWKDAKEGSVVSEVLAL</sequence>
<dbReference type="InterPro" id="IPR009000">
    <property type="entry name" value="Transl_B-barrel_sf"/>
</dbReference>
<dbReference type="Gene3D" id="3.30.980.10">
    <property type="entry name" value="Threonyl-trna Synthetase, Chain A, domain 2"/>
    <property type="match status" value="1"/>
</dbReference>
<organism evidence="4 5">
    <name type="scientific">Phlebiopsis gigantea (strain 11061_1 CR5-6)</name>
    <name type="common">White-rot fungus</name>
    <name type="synonym">Peniophora gigantea</name>
    <dbReference type="NCBI Taxonomy" id="745531"/>
    <lineage>
        <taxon>Eukaryota</taxon>
        <taxon>Fungi</taxon>
        <taxon>Dikarya</taxon>
        <taxon>Basidiomycota</taxon>
        <taxon>Agaricomycotina</taxon>
        <taxon>Agaricomycetes</taxon>
        <taxon>Polyporales</taxon>
        <taxon>Phanerochaetaceae</taxon>
        <taxon>Phlebiopsis</taxon>
    </lineage>
</organism>
<gene>
    <name evidence="4" type="ORF">PHLGIDRAFT_409341</name>
</gene>
<dbReference type="HOGENOM" id="CLU_004485_7_1_1"/>